<dbReference type="GO" id="GO:0016303">
    <property type="term" value="F:1-phosphatidylinositol-3-kinase activity"/>
    <property type="evidence" value="ECO:0007669"/>
    <property type="project" value="TreeGrafter"/>
</dbReference>
<feature type="non-terminal residue" evidence="5">
    <location>
        <position position="694"/>
    </location>
</feature>
<feature type="compositionally biased region" description="Low complexity" evidence="3">
    <location>
        <begin position="168"/>
        <end position="187"/>
    </location>
</feature>
<feature type="region of interest" description="Disordered" evidence="3">
    <location>
        <begin position="388"/>
        <end position="436"/>
    </location>
</feature>
<dbReference type="GO" id="GO:0000045">
    <property type="term" value="P:autophagosome assembly"/>
    <property type="evidence" value="ECO:0007669"/>
    <property type="project" value="TreeGrafter"/>
</dbReference>
<dbReference type="SUPFAM" id="SSF56112">
    <property type="entry name" value="Protein kinase-like (PK-like)"/>
    <property type="match status" value="1"/>
</dbReference>
<dbReference type="AlphaFoldDB" id="A0A7J6LK32"/>
<name>A0A7J6LK32_PEROL</name>
<dbReference type="PROSITE" id="PS00915">
    <property type="entry name" value="PI3_4_KINASE_1"/>
    <property type="match status" value="1"/>
</dbReference>
<organism evidence="5 6">
    <name type="scientific">Perkinsus olseni</name>
    <name type="common">Perkinsus atlanticus</name>
    <dbReference type="NCBI Taxonomy" id="32597"/>
    <lineage>
        <taxon>Eukaryota</taxon>
        <taxon>Sar</taxon>
        <taxon>Alveolata</taxon>
        <taxon>Perkinsozoa</taxon>
        <taxon>Perkinsea</taxon>
        <taxon>Perkinsida</taxon>
        <taxon>Perkinsidae</taxon>
        <taxon>Perkinsus</taxon>
    </lineage>
</organism>
<dbReference type="GO" id="GO:0005768">
    <property type="term" value="C:endosome"/>
    <property type="evidence" value="ECO:0007669"/>
    <property type="project" value="TreeGrafter"/>
</dbReference>
<feature type="compositionally biased region" description="Low complexity" evidence="3">
    <location>
        <begin position="400"/>
        <end position="415"/>
    </location>
</feature>
<dbReference type="PANTHER" id="PTHR10048:SF7">
    <property type="entry name" value="PHOSPHATIDYLINOSITOL 3-KINASE CATALYTIC SUBUNIT TYPE 3"/>
    <property type="match status" value="1"/>
</dbReference>
<dbReference type="Gene3D" id="1.25.40.70">
    <property type="entry name" value="Phosphatidylinositol 3-kinase, accessory domain (PIK)"/>
    <property type="match status" value="1"/>
</dbReference>
<dbReference type="PROSITE" id="PS00916">
    <property type="entry name" value="PI3_4_KINASE_2"/>
    <property type="match status" value="1"/>
</dbReference>
<feature type="compositionally biased region" description="Pro residues" evidence="3">
    <location>
        <begin position="348"/>
        <end position="359"/>
    </location>
</feature>
<evidence type="ECO:0000259" key="4">
    <source>
        <dbReference type="PROSITE" id="PS50290"/>
    </source>
</evidence>
<keyword evidence="1" id="KW-0808">Transferase</keyword>
<dbReference type="InterPro" id="IPR036940">
    <property type="entry name" value="PI3/4_kinase_cat_sf"/>
</dbReference>
<evidence type="ECO:0000256" key="1">
    <source>
        <dbReference type="ARBA" id="ARBA00022679"/>
    </source>
</evidence>
<feature type="compositionally biased region" description="Low complexity" evidence="3">
    <location>
        <begin position="327"/>
        <end position="339"/>
    </location>
</feature>
<evidence type="ECO:0000313" key="5">
    <source>
        <dbReference type="EMBL" id="KAF4659634.1"/>
    </source>
</evidence>
<dbReference type="GO" id="GO:0034271">
    <property type="term" value="C:phosphatidylinositol 3-kinase complex, class III, type I"/>
    <property type="evidence" value="ECO:0007669"/>
    <property type="project" value="TreeGrafter"/>
</dbReference>
<dbReference type="GO" id="GO:0005777">
    <property type="term" value="C:peroxisome"/>
    <property type="evidence" value="ECO:0007669"/>
    <property type="project" value="TreeGrafter"/>
</dbReference>
<dbReference type="Proteomes" id="UP000570595">
    <property type="component" value="Unassembled WGS sequence"/>
</dbReference>
<feature type="domain" description="PI3K/PI4K catalytic" evidence="4">
    <location>
        <begin position="405"/>
        <end position="679"/>
    </location>
</feature>
<protein>
    <submittedName>
        <fullName evidence="5">Phosphatidylinositol 3-kinase catalytic subunit type 3</fullName>
    </submittedName>
</protein>
<dbReference type="SMART" id="SM00146">
    <property type="entry name" value="PI3Kc"/>
    <property type="match status" value="1"/>
</dbReference>
<evidence type="ECO:0000256" key="2">
    <source>
        <dbReference type="ARBA" id="ARBA00022777"/>
    </source>
</evidence>
<dbReference type="InterPro" id="IPR000403">
    <property type="entry name" value="PI3/4_kinase_cat_dom"/>
</dbReference>
<feature type="region of interest" description="Disordered" evidence="3">
    <location>
        <begin position="1"/>
        <end position="46"/>
    </location>
</feature>
<dbReference type="GO" id="GO:0034272">
    <property type="term" value="C:phosphatidylinositol 3-kinase complex, class III, type II"/>
    <property type="evidence" value="ECO:0007669"/>
    <property type="project" value="TreeGrafter"/>
</dbReference>
<comment type="caution">
    <text evidence="5">The sequence shown here is derived from an EMBL/GenBank/DDBJ whole genome shotgun (WGS) entry which is preliminary data.</text>
</comment>
<feature type="compositionally biased region" description="Polar residues" evidence="3">
    <location>
        <begin position="95"/>
        <end position="106"/>
    </location>
</feature>
<feature type="compositionally biased region" description="Low complexity" evidence="3">
    <location>
        <begin position="425"/>
        <end position="434"/>
    </location>
</feature>
<dbReference type="GO" id="GO:0048015">
    <property type="term" value="P:phosphatidylinositol-mediated signaling"/>
    <property type="evidence" value="ECO:0007669"/>
    <property type="project" value="TreeGrafter"/>
</dbReference>
<dbReference type="OrthoDB" id="67688at2759"/>
<dbReference type="InterPro" id="IPR011009">
    <property type="entry name" value="Kinase-like_dom_sf"/>
</dbReference>
<dbReference type="GO" id="GO:0006897">
    <property type="term" value="P:endocytosis"/>
    <property type="evidence" value="ECO:0007669"/>
    <property type="project" value="TreeGrafter"/>
</dbReference>
<feature type="region of interest" description="Disordered" evidence="3">
    <location>
        <begin position="318"/>
        <end position="360"/>
    </location>
</feature>
<accession>A0A7J6LK32</accession>
<feature type="region of interest" description="Disordered" evidence="3">
    <location>
        <begin position="95"/>
        <end position="132"/>
    </location>
</feature>
<reference evidence="5 6" key="1">
    <citation type="submission" date="2020-04" db="EMBL/GenBank/DDBJ databases">
        <title>Perkinsus olseni comparative genomics.</title>
        <authorList>
            <person name="Bogema D.R."/>
        </authorList>
    </citation>
    <scope>NUCLEOTIDE SEQUENCE [LARGE SCALE GENOMIC DNA]</scope>
    <source>
        <strain evidence="5">ATCC PRA-179</strain>
    </source>
</reference>
<dbReference type="Pfam" id="PF00454">
    <property type="entry name" value="PI3_PI4_kinase"/>
    <property type="match status" value="1"/>
</dbReference>
<dbReference type="InterPro" id="IPR042236">
    <property type="entry name" value="PI3K_accessory_sf"/>
</dbReference>
<dbReference type="InterPro" id="IPR057756">
    <property type="entry name" value="PI3-kinase_type3/VPS34_cat"/>
</dbReference>
<proteinExistence type="predicted"/>
<dbReference type="Gene3D" id="1.10.1070.11">
    <property type="entry name" value="Phosphatidylinositol 3-/4-kinase, catalytic domain"/>
    <property type="match status" value="1"/>
</dbReference>
<feature type="region of interest" description="Disordered" evidence="3">
    <location>
        <begin position="153"/>
        <end position="247"/>
    </location>
</feature>
<dbReference type="InterPro" id="IPR018936">
    <property type="entry name" value="PI3/4_kinase_CS"/>
</dbReference>
<dbReference type="PROSITE" id="PS50290">
    <property type="entry name" value="PI3_4_KINASE_3"/>
    <property type="match status" value="1"/>
</dbReference>
<dbReference type="CDD" id="cd00896">
    <property type="entry name" value="PI3Kc_III"/>
    <property type="match status" value="1"/>
</dbReference>
<dbReference type="GO" id="GO:0000407">
    <property type="term" value="C:phagophore assembly site"/>
    <property type="evidence" value="ECO:0007669"/>
    <property type="project" value="TreeGrafter"/>
</dbReference>
<feature type="compositionally biased region" description="Low complexity" evidence="3">
    <location>
        <begin position="232"/>
        <end position="242"/>
    </location>
</feature>
<evidence type="ECO:0000256" key="3">
    <source>
        <dbReference type="SAM" id="MobiDB-lite"/>
    </source>
</evidence>
<dbReference type="Gene3D" id="3.30.1010.10">
    <property type="entry name" value="Phosphatidylinositol 3-kinase Catalytic Subunit, Chain A, domain 4"/>
    <property type="match status" value="1"/>
</dbReference>
<dbReference type="InterPro" id="IPR015433">
    <property type="entry name" value="PI3/4_kinase"/>
</dbReference>
<evidence type="ECO:0000313" key="6">
    <source>
        <dbReference type="Proteomes" id="UP000570595"/>
    </source>
</evidence>
<feature type="compositionally biased region" description="Low complexity" evidence="3">
    <location>
        <begin position="107"/>
        <end position="127"/>
    </location>
</feature>
<dbReference type="EMBL" id="JABAHT010000261">
    <property type="protein sequence ID" value="KAF4659634.1"/>
    <property type="molecule type" value="Genomic_DNA"/>
</dbReference>
<sequence length="694" mass="75078">YEKPSMAPTVVSSDTSDNDDKQQQQQHTGGEQDTAGGTSSGGGGGFGRRPLAQFLVRRATKSLPIATALFWMLQAERRTSSTSIASTAAPPVVQRSVTPMLGTTINSSTPHDTANSSSSSTTSGAAPPVLPAIDRAGEGIGAIGASFTGESIASNSTHRGVHPPSQRPQPGSSQQTTGDSSPSSAGGSAEGVQIGGNKDSDAGLPPGDASSGDASEPDIDPDLAGFVRPGASSSSPSSSPSPGQNIDIFSLTGQHLWRELGRSESQNPEGPRIREALEAQCALRQRFLEVAKAVKHHAGRSRDTIDRRNARLREALRGAHTTSTGDQQQQAATTTNNNNGPYADLTRPIPPAVSPPLPVDPSVRLVRVDANRSFCIKSSMMPIVLTCEVKPTEDPPPPTTTSRSSAATGSSSSSTQLVRHQRWKQQQQQQQQQQSNKDIRQYMFKVGDDLRQDQLILQLITVMDTLFKKYGLDLRLTPYKVVALSPRDGMIEFVSKSRTLSSALRENGNNLMTYFKHCAKASSGPQANESARLKEILETFSRSCAGYCVITYVLGIGDRHLDNLMVDDEGHMFHVDFGYIFGRDPKPLPPPMKLCKEMVEGMKSSWCDSVWPFRILRMNSKLILSLVGLVQGANIKDLVEQDPQMVLSRMEQKLAPEISEEEAESRFLGLINDSTNALFPVVMEKLHQWALYWS</sequence>
<dbReference type="PANTHER" id="PTHR10048">
    <property type="entry name" value="PHOSPHATIDYLINOSITOL KINASE"/>
    <property type="match status" value="1"/>
</dbReference>
<keyword evidence="2 5" id="KW-0418">Kinase</keyword>
<gene>
    <name evidence="5" type="primary">PIK3C3_1</name>
    <name evidence="5" type="ORF">FOZ61_004621</name>
</gene>